<dbReference type="GO" id="GO:0006270">
    <property type="term" value="P:DNA replication initiation"/>
    <property type="evidence" value="ECO:0007669"/>
    <property type="project" value="TreeGrafter"/>
</dbReference>
<dbReference type="InterPro" id="IPR027417">
    <property type="entry name" value="P-loop_NTPase"/>
</dbReference>
<keyword evidence="3" id="KW-0235">DNA replication</keyword>
<sequence>MEERQTLAVKAQIEFRRRICDRKSIFSIFSESPNSNYSKLKFIVSNSVTEGCNNSVLLLGPRGCGQKEVLDLVIEDLKAEYHDMISVVKLDGILHSDDNCALKEIAKQLCLENQLLFSKMASSDDNSQFMIAVLREYGLAHKTVIFVLDEFDLFAQGKQRLLYSLLDAMQSVASQAVVVGVSCRLDADQLLEKRVRSRFSHRKLLFLPPNKEDRKRQVFCIIMIPFISLFDWRKWYCQFCFEVKSVFSCKGIFILNFFLLVQKSTHSELQYLVTSGLMRGISIFRFQHAYLILFTWKQAFSFFYAYPKSEKLGVLLSTLTLSICPAMRSLHCKSQRSCHYNAVFKDPLSIHKQGPYLSSNCSQKLSLKAWKSVLECSAIFLMLWQILGVKYREKKLIIQPDYLRIIIHSTRSCGSLLVLLDGREQF</sequence>
<dbReference type="EMBL" id="JBBNAE010000010">
    <property type="protein sequence ID" value="KAK9091385.1"/>
    <property type="molecule type" value="Genomic_DNA"/>
</dbReference>
<evidence type="ECO:0000256" key="1">
    <source>
        <dbReference type="ARBA" id="ARBA00004123"/>
    </source>
</evidence>
<keyword evidence="4" id="KW-0547">Nucleotide-binding</keyword>
<evidence type="ECO:0000256" key="8">
    <source>
        <dbReference type="ARBA" id="ARBA00057448"/>
    </source>
</evidence>
<dbReference type="Gene3D" id="3.40.50.300">
    <property type="entry name" value="P-loop containing nucleotide triphosphate hydrolases"/>
    <property type="match status" value="1"/>
</dbReference>
<name>A0AAP0EFS7_9MAGN</name>
<comment type="similarity">
    <text evidence="2">Belongs to the ORC4 family.</text>
</comment>
<accession>A0AAP0EFS7</accession>
<organism evidence="10 11">
    <name type="scientific">Stephania japonica</name>
    <dbReference type="NCBI Taxonomy" id="461633"/>
    <lineage>
        <taxon>Eukaryota</taxon>
        <taxon>Viridiplantae</taxon>
        <taxon>Streptophyta</taxon>
        <taxon>Embryophyta</taxon>
        <taxon>Tracheophyta</taxon>
        <taxon>Spermatophyta</taxon>
        <taxon>Magnoliopsida</taxon>
        <taxon>Ranunculales</taxon>
        <taxon>Menispermaceae</taxon>
        <taxon>Menispermoideae</taxon>
        <taxon>Cissampelideae</taxon>
        <taxon>Stephania</taxon>
    </lineage>
</organism>
<dbReference type="AlphaFoldDB" id="A0AAP0EFS7"/>
<dbReference type="SUPFAM" id="SSF52540">
    <property type="entry name" value="P-loop containing nucleoside triphosphate hydrolases"/>
    <property type="match status" value="1"/>
</dbReference>
<dbReference type="Proteomes" id="UP001417504">
    <property type="component" value="Unassembled WGS sequence"/>
</dbReference>
<evidence type="ECO:0000256" key="7">
    <source>
        <dbReference type="ARBA" id="ARBA00023242"/>
    </source>
</evidence>
<dbReference type="FunFam" id="3.40.50.300:FF:001041">
    <property type="entry name" value="Origin of replication complex subunit 4"/>
    <property type="match status" value="1"/>
</dbReference>
<evidence type="ECO:0000256" key="9">
    <source>
        <dbReference type="ARBA" id="ARBA00073314"/>
    </source>
</evidence>
<evidence type="ECO:0000313" key="10">
    <source>
        <dbReference type="EMBL" id="KAK9091385.1"/>
    </source>
</evidence>
<keyword evidence="5" id="KW-0067">ATP-binding</keyword>
<comment type="function">
    <text evidence="8">Component of the origin recognition complex (ORC) that binds origins of replication. DNA-binding is ATP-dependent. The specific DNA sequences that define origins of replication have not been identified yet. ORC is required to assemble the pre-replication complex necessary to initiate DNA replication.</text>
</comment>
<evidence type="ECO:0000256" key="6">
    <source>
        <dbReference type="ARBA" id="ARBA00023125"/>
    </source>
</evidence>
<keyword evidence="7" id="KW-0539">Nucleus</keyword>
<dbReference type="GO" id="GO:0003688">
    <property type="term" value="F:DNA replication origin binding"/>
    <property type="evidence" value="ECO:0007669"/>
    <property type="project" value="TreeGrafter"/>
</dbReference>
<evidence type="ECO:0000256" key="4">
    <source>
        <dbReference type="ARBA" id="ARBA00022741"/>
    </source>
</evidence>
<evidence type="ECO:0000313" key="11">
    <source>
        <dbReference type="Proteomes" id="UP001417504"/>
    </source>
</evidence>
<comment type="subcellular location">
    <subcellularLocation>
        <location evidence="1">Nucleus</location>
    </subcellularLocation>
</comment>
<keyword evidence="11" id="KW-1185">Reference proteome</keyword>
<reference evidence="10 11" key="1">
    <citation type="submission" date="2024-01" db="EMBL/GenBank/DDBJ databases">
        <title>Genome assemblies of Stephania.</title>
        <authorList>
            <person name="Yang L."/>
        </authorList>
    </citation>
    <scope>NUCLEOTIDE SEQUENCE [LARGE SCALE GENOMIC DNA]</scope>
    <source>
        <strain evidence="10">QJT</strain>
        <tissue evidence="10">Leaf</tissue>
    </source>
</reference>
<evidence type="ECO:0000256" key="5">
    <source>
        <dbReference type="ARBA" id="ARBA00022840"/>
    </source>
</evidence>
<gene>
    <name evidence="10" type="ORF">Sjap_024562</name>
</gene>
<comment type="caution">
    <text evidence="10">The sequence shown here is derived from an EMBL/GenBank/DDBJ whole genome shotgun (WGS) entry which is preliminary data.</text>
</comment>
<proteinExistence type="inferred from homology"/>
<dbReference type="PANTHER" id="PTHR12087:SF0">
    <property type="entry name" value="ORIGIN RECOGNITION COMPLEX SUBUNIT 4"/>
    <property type="match status" value="1"/>
</dbReference>
<evidence type="ECO:0000256" key="2">
    <source>
        <dbReference type="ARBA" id="ARBA00005334"/>
    </source>
</evidence>
<dbReference type="GO" id="GO:0005664">
    <property type="term" value="C:nuclear origin of replication recognition complex"/>
    <property type="evidence" value="ECO:0007669"/>
    <property type="project" value="TreeGrafter"/>
</dbReference>
<protein>
    <recommendedName>
        <fullName evidence="9">Origin of replication complex subunit 4</fullName>
    </recommendedName>
</protein>
<dbReference type="GO" id="GO:0005524">
    <property type="term" value="F:ATP binding"/>
    <property type="evidence" value="ECO:0007669"/>
    <property type="project" value="UniProtKB-KW"/>
</dbReference>
<dbReference type="PANTHER" id="PTHR12087">
    <property type="entry name" value="ORIGIN RECOGNITION COMPLEX SUBUNIT 4"/>
    <property type="match status" value="1"/>
</dbReference>
<dbReference type="InterPro" id="IPR016527">
    <property type="entry name" value="ORC4"/>
</dbReference>
<keyword evidence="6" id="KW-0238">DNA-binding</keyword>
<evidence type="ECO:0000256" key="3">
    <source>
        <dbReference type="ARBA" id="ARBA00022705"/>
    </source>
</evidence>